<protein>
    <submittedName>
        <fullName evidence="2">Uncharacterized protein</fullName>
    </submittedName>
</protein>
<name>A0A0A9EIE5_ARUDO</name>
<keyword evidence="1" id="KW-0812">Transmembrane</keyword>
<reference evidence="2" key="1">
    <citation type="submission" date="2014-09" db="EMBL/GenBank/DDBJ databases">
        <authorList>
            <person name="Magalhaes I.L.F."/>
            <person name="Oliveira U."/>
            <person name="Santos F.R."/>
            <person name="Vidigal T.H.D.A."/>
            <person name="Brescovit A.D."/>
            <person name="Santos A.J."/>
        </authorList>
    </citation>
    <scope>NUCLEOTIDE SEQUENCE</scope>
    <source>
        <tissue evidence="2">Shoot tissue taken approximately 20 cm above the soil surface</tissue>
    </source>
</reference>
<organism evidence="2">
    <name type="scientific">Arundo donax</name>
    <name type="common">Giant reed</name>
    <name type="synonym">Donax arundinaceus</name>
    <dbReference type="NCBI Taxonomy" id="35708"/>
    <lineage>
        <taxon>Eukaryota</taxon>
        <taxon>Viridiplantae</taxon>
        <taxon>Streptophyta</taxon>
        <taxon>Embryophyta</taxon>
        <taxon>Tracheophyta</taxon>
        <taxon>Spermatophyta</taxon>
        <taxon>Magnoliopsida</taxon>
        <taxon>Liliopsida</taxon>
        <taxon>Poales</taxon>
        <taxon>Poaceae</taxon>
        <taxon>PACMAD clade</taxon>
        <taxon>Arundinoideae</taxon>
        <taxon>Arundineae</taxon>
        <taxon>Arundo</taxon>
    </lineage>
</organism>
<proteinExistence type="predicted"/>
<keyword evidence="1" id="KW-1133">Transmembrane helix</keyword>
<dbReference type="AlphaFoldDB" id="A0A0A9EIE5"/>
<reference evidence="2" key="2">
    <citation type="journal article" date="2015" name="Data Brief">
        <title>Shoot transcriptome of the giant reed, Arundo donax.</title>
        <authorList>
            <person name="Barrero R.A."/>
            <person name="Guerrero F.D."/>
            <person name="Moolhuijzen P."/>
            <person name="Goolsby J.A."/>
            <person name="Tidwell J."/>
            <person name="Bellgard S.E."/>
            <person name="Bellgard M.I."/>
        </authorList>
    </citation>
    <scope>NUCLEOTIDE SEQUENCE</scope>
    <source>
        <tissue evidence="2">Shoot tissue taken approximately 20 cm above the soil surface</tissue>
    </source>
</reference>
<evidence type="ECO:0000256" key="1">
    <source>
        <dbReference type="SAM" id="Phobius"/>
    </source>
</evidence>
<accession>A0A0A9EIE5</accession>
<dbReference type="EMBL" id="GBRH01198029">
    <property type="protein sequence ID" value="JAD99866.1"/>
    <property type="molecule type" value="Transcribed_RNA"/>
</dbReference>
<sequence length="48" mass="5458">MHQINTAFFIRPVFLFLSWNIIHWVGELEGASAHRKVQQIAPLIAGIS</sequence>
<keyword evidence="1" id="KW-0472">Membrane</keyword>
<evidence type="ECO:0000313" key="2">
    <source>
        <dbReference type="EMBL" id="JAD99866.1"/>
    </source>
</evidence>
<feature type="transmembrane region" description="Helical" evidence="1">
    <location>
        <begin position="6"/>
        <end position="26"/>
    </location>
</feature>